<dbReference type="InterPro" id="IPR036249">
    <property type="entry name" value="Thioredoxin-like_sf"/>
</dbReference>
<dbReference type="RefSeq" id="WP_035022093.1">
    <property type="nucleotide sequence ID" value="NZ_CP084916.1"/>
</dbReference>
<reference evidence="2" key="1">
    <citation type="submission" date="2016-10" db="EMBL/GenBank/DDBJ databases">
        <authorList>
            <person name="Varghese N."/>
            <person name="Submissions S."/>
        </authorList>
    </citation>
    <scope>NUCLEOTIDE SEQUENCE [LARGE SCALE GENOMIC DNA]</scope>
    <source>
        <strain evidence="2">MPL-11</strain>
    </source>
</reference>
<sequence>MFSTTHTKNESNHNEMTEIYLFINPIDSRCLRAEKEVLKFVEKSTSKIRVHFIPIHNLSTVTQYLATNNLSKSDLNLRNAVCSVTYDSCLYYSAATMQGKKKGRNFLLELQDALIEQKKSFSEALVLEVAKKVKLDIPMFLEDKELEFTKTSFEADQKVAREMNASSAPSCVLFSNQHKDHGLLIEEGITVELLQALHNPNPLIIEARNQMISKNGIRSINKASLQVL</sequence>
<dbReference type="OrthoDB" id="2156137at2"/>
<dbReference type="AlphaFoldDB" id="A0A1H1BGR0"/>
<proteinExistence type="predicted"/>
<protein>
    <submittedName>
        <fullName evidence="1">Thioredoxin</fullName>
    </submittedName>
</protein>
<keyword evidence="2" id="KW-1185">Reference proteome</keyword>
<dbReference type="Gene3D" id="3.40.30.10">
    <property type="entry name" value="Glutaredoxin"/>
    <property type="match status" value="1"/>
</dbReference>
<dbReference type="Proteomes" id="UP000199481">
    <property type="component" value="Unassembled WGS sequence"/>
</dbReference>
<dbReference type="SUPFAM" id="SSF52833">
    <property type="entry name" value="Thioredoxin-like"/>
    <property type="match status" value="1"/>
</dbReference>
<dbReference type="Pfam" id="PF13743">
    <property type="entry name" value="Thioredoxin_5"/>
    <property type="match status" value="1"/>
</dbReference>
<evidence type="ECO:0000313" key="1">
    <source>
        <dbReference type="EMBL" id="SDQ51071.1"/>
    </source>
</evidence>
<accession>A0A1H1BGR0</accession>
<dbReference type="EMBL" id="FNJW01000008">
    <property type="protein sequence ID" value="SDQ51071.1"/>
    <property type="molecule type" value="Genomic_DNA"/>
</dbReference>
<organism evidence="1 2">
    <name type="scientific">Carnobacterium viridans</name>
    <dbReference type="NCBI Taxonomy" id="174587"/>
    <lineage>
        <taxon>Bacteria</taxon>
        <taxon>Bacillati</taxon>
        <taxon>Bacillota</taxon>
        <taxon>Bacilli</taxon>
        <taxon>Lactobacillales</taxon>
        <taxon>Carnobacteriaceae</taxon>
        <taxon>Carnobacterium</taxon>
    </lineage>
</organism>
<gene>
    <name evidence="1" type="ORF">SAMN04487752_2579</name>
</gene>
<name>A0A1H1BGR0_9LACT</name>
<evidence type="ECO:0000313" key="2">
    <source>
        <dbReference type="Proteomes" id="UP000199481"/>
    </source>
</evidence>